<dbReference type="Proteomes" id="UP000431922">
    <property type="component" value="Unassembled WGS sequence"/>
</dbReference>
<feature type="compositionally biased region" description="Basic and acidic residues" evidence="1">
    <location>
        <begin position="49"/>
        <end position="73"/>
    </location>
</feature>
<dbReference type="EMBL" id="WTYL01000002">
    <property type="protein sequence ID" value="MXP44446.1"/>
    <property type="molecule type" value="Genomic_DNA"/>
</dbReference>
<dbReference type="AlphaFoldDB" id="A0A845B2N3"/>
<name>A0A845B2N3_9SPHN</name>
<feature type="region of interest" description="Disordered" evidence="1">
    <location>
        <begin position="41"/>
        <end position="73"/>
    </location>
</feature>
<gene>
    <name evidence="2" type="ORF">GRI65_08255</name>
</gene>
<organism evidence="2 3">
    <name type="scientific">Allopontixanthobacter sediminis</name>
    <dbReference type="NCBI Taxonomy" id="1689985"/>
    <lineage>
        <taxon>Bacteria</taxon>
        <taxon>Pseudomonadati</taxon>
        <taxon>Pseudomonadota</taxon>
        <taxon>Alphaproteobacteria</taxon>
        <taxon>Sphingomonadales</taxon>
        <taxon>Erythrobacteraceae</taxon>
        <taxon>Allopontixanthobacter</taxon>
    </lineage>
</organism>
<evidence type="ECO:0000313" key="2">
    <source>
        <dbReference type="EMBL" id="MXP44446.1"/>
    </source>
</evidence>
<accession>A0A845B2N3</accession>
<evidence type="ECO:0000256" key="1">
    <source>
        <dbReference type="SAM" id="MobiDB-lite"/>
    </source>
</evidence>
<comment type="caution">
    <text evidence="2">The sequence shown here is derived from an EMBL/GenBank/DDBJ whole genome shotgun (WGS) entry which is preliminary data.</text>
</comment>
<dbReference type="OrthoDB" id="7428913at2"/>
<evidence type="ECO:0000313" key="3">
    <source>
        <dbReference type="Proteomes" id="UP000431922"/>
    </source>
</evidence>
<dbReference type="RefSeq" id="WP_160756038.1">
    <property type="nucleotide sequence ID" value="NZ_WTYL01000002.1"/>
</dbReference>
<keyword evidence="3" id="KW-1185">Reference proteome</keyword>
<reference evidence="2 3" key="1">
    <citation type="submission" date="2019-12" db="EMBL/GenBank/DDBJ databases">
        <title>Genomic-based taxomic classification of the family Erythrobacteraceae.</title>
        <authorList>
            <person name="Xu L."/>
        </authorList>
    </citation>
    <scope>NUCLEOTIDE SEQUENCE [LARGE SCALE GENOMIC DNA]</scope>
    <source>
        <strain evidence="2 3">KCTC 42453</strain>
    </source>
</reference>
<proteinExistence type="predicted"/>
<sequence length="110" mass="12022">MRALFPLLALGSSILLPGCIARTALDVVTAPVKVVSKAADLATTSQSEADEKRGREIRKREEQLGKLDRKREKLADKCDDGDSSACRDLEAVEAEMRALSPAVPVEPYRR</sequence>
<protein>
    <submittedName>
        <fullName evidence="2">Uncharacterized protein</fullName>
    </submittedName>
</protein>